<feature type="region of interest" description="Disordered" evidence="1">
    <location>
        <begin position="736"/>
        <end position="985"/>
    </location>
</feature>
<feature type="compositionally biased region" description="Low complexity" evidence="1">
    <location>
        <begin position="133"/>
        <end position="144"/>
    </location>
</feature>
<dbReference type="PANTHER" id="PTHR47558">
    <property type="entry name" value="HISTONE DEACETYLASE HOS3"/>
    <property type="match status" value="1"/>
</dbReference>
<dbReference type="GO" id="GO:0004407">
    <property type="term" value="F:histone deacetylase activity"/>
    <property type="evidence" value="ECO:0007669"/>
    <property type="project" value="TreeGrafter"/>
</dbReference>
<proteinExistence type="predicted"/>
<dbReference type="Proteomes" id="UP001216150">
    <property type="component" value="Unassembled WGS sequence"/>
</dbReference>
<feature type="compositionally biased region" description="Low complexity" evidence="1">
    <location>
        <begin position="825"/>
        <end position="851"/>
    </location>
</feature>
<name>A0AAD6DI66_9EURO</name>
<feature type="domain" description="Histone deacetylase" evidence="2">
    <location>
        <begin position="258"/>
        <end position="591"/>
    </location>
</feature>
<dbReference type="InterPro" id="IPR023696">
    <property type="entry name" value="Ureohydrolase_dom_sf"/>
</dbReference>
<dbReference type="GO" id="GO:0005634">
    <property type="term" value="C:nucleus"/>
    <property type="evidence" value="ECO:0007669"/>
    <property type="project" value="TreeGrafter"/>
</dbReference>
<feature type="compositionally biased region" description="Polar residues" evidence="1">
    <location>
        <begin position="105"/>
        <end position="132"/>
    </location>
</feature>
<protein>
    <recommendedName>
        <fullName evidence="2">Histone deacetylase domain-containing protein</fullName>
    </recommendedName>
</protein>
<evidence type="ECO:0000256" key="1">
    <source>
        <dbReference type="SAM" id="MobiDB-lite"/>
    </source>
</evidence>
<dbReference type="AlphaFoldDB" id="A0AAD6DI66"/>
<dbReference type="InterPro" id="IPR000286">
    <property type="entry name" value="HDACs"/>
</dbReference>
<dbReference type="CDD" id="cd09998">
    <property type="entry name" value="HDAC_Hos3"/>
    <property type="match status" value="1"/>
</dbReference>
<feature type="compositionally biased region" description="Polar residues" evidence="1">
    <location>
        <begin position="1147"/>
        <end position="1157"/>
    </location>
</feature>
<dbReference type="InterPro" id="IPR037138">
    <property type="entry name" value="His_deacetylse_dom_sf"/>
</dbReference>
<gene>
    <name evidence="3" type="ORF">N7450_007004</name>
</gene>
<feature type="compositionally biased region" description="Polar residues" evidence="1">
    <location>
        <begin position="37"/>
        <end position="50"/>
    </location>
</feature>
<dbReference type="InterPro" id="IPR053244">
    <property type="entry name" value="HDAC_HD_type_1"/>
</dbReference>
<dbReference type="Pfam" id="PF00850">
    <property type="entry name" value="Hist_deacetyl"/>
    <property type="match status" value="1"/>
</dbReference>
<sequence>MEPFNVQDDRESPSRSIDRPHRPRDLAPIDNSHNDLTDSLNRLSLANATATPLPASPAHLSPRDPTSRSPVPTQSTPRRIPSSGSLREERRKSTPVLQKRASAASLRSVSTPTGQSSPRDTSRRSSATLAGSPTTAAMPAMLPPRLAQGPTAASIAMEHFQKEVDLHQVVDLQSKTVVLVHDACYGHRFSRPRTNRNLLAAIVERPERMRACVVGIAAAYVRLGRRHAGSQYAPHPDLDLHLLPPPFQIRKTGRKLELSNPAVTNVHGTQWMSDLNSMCDVAESRLALTGKELVRPAPPGGESGAASGPALHEGDLYLCSESLNAFEGALGGVCDGIDTVLGPGPTSRAFVCIRPPGHHCSSDFPSGFCWINNVHVGISYAATHHGLTHAAILDFDLHHGDGSQEIAFDHNYKAATASKNAPAYKKTSIGYYSLHDINSYPCEAGEPEKVRNASVCIDGSHNQSIWNVHLQTWVTEDEFWKLYETKYTILIQKARTFLRDHTKRLLNNPQGPRPKAAIFISAGFDASEWEGTGMQRHKVNVPTEFYARFTADVVRMSEEEGLGVDGRVISVLEGGYSDRALSSGVLSHISGLGSATNGLETMNKQVKSETASENVLAALDQLSFQDDYDADWWSPNNLSELEALVSPPVKDEREKGYWKDTRSSSAKKVPTPRKSFGSTTAIEPQLPPLPEVGWATAAHELSKILIPQDRQTTSYRAEDLNAEASRQRRDRQIALDGGVNPAIIPPPPPAPVDEGRQLRVRKNKSPSLYSPRPATPRQQAMRKNRRQTIDGNDLPSPSGESPSVDASRRKSVSGVAPIGMDDLTSSASRSPSRAASTVSLRSSSASLKSATGTVTGLQKPNSRSGTPKRSTSPRKAPPVPKVPNAFLPSKPSDPVSPSDDVENLASGLRKIKLVMPSAEEQAAREKKATEDRKPPRGSRTPKSPRSVRKSSSTKTARGRSSRTETTPSTSPPPIPTAPIGLGMPENITTSAAAVVTAGPSDVATAVSSWEAMQKQLETKASTTEPICPASKPTETMTPSLSTAQEQKQSNYITAGMPSPHTPELGMVPGTGNVRSASQTFSPAMTAAQTKQGLPSFTSNSPIPFAGEYQKVQSVPQVPLHKTHPRHDPNQHIFSDEDSPLGPPPLQPFSQSRRFYSQ</sequence>
<feature type="compositionally biased region" description="Low complexity" evidence="1">
    <location>
        <begin position="888"/>
        <end position="898"/>
    </location>
</feature>
<dbReference type="SUPFAM" id="SSF52768">
    <property type="entry name" value="Arginase/deacetylase"/>
    <property type="match status" value="1"/>
</dbReference>
<evidence type="ECO:0000313" key="3">
    <source>
        <dbReference type="EMBL" id="KAJ5580703.1"/>
    </source>
</evidence>
<dbReference type="InterPro" id="IPR023801">
    <property type="entry name" value="His_deacetylse_dom"/>
</dbReference>
<feature type="region of interest" description="Disordered" evidence="1">
    <location>
        <begin position="652"/>
        <end position="684"/>
    </location>
</feature>
<feature type="compositionally biased region" description="Basic and acidic residues" evidence="1">
    <location>
        <begin position="921"/>
        <end position="934"/>
    </location>
</feature>
<feature type="region of interest" description="Disordered" evidence="1">
    <location>
        <begin position="1"/>
        <end position="144"/>
    </location>
</feature>
<dbReference type="Gene3D" id="3.40.800.20">
    <property type="entry name" value="Histone deacetylase domain"/>
    <property type="match status" value="1"/>
</dbReference>
<accession>A0AAD6DI66</accession>
<feature type="region of interest" description="Disordered" evidence="1">
    <location>
        <begin position="1015"/>
        <end position="1157"/>
    </location>
</feature>
<dbReference type="PANTHER" id="PTHR47558:SF1">
    <property type="entry name" value="HISTONE DEACETYLASE HOS3"/>
    <property type="match status" value="1"/>
</dbReference>
<feature type="compositionally biased region" description="Low complexity" evidence="1">
    <location>
        <begin position="938"/>
        <end position="955"/>
    </location>
</feature>
<keyword evidence="4" id="KW-1185">Reference proteome</keyword>
<dbReference type="EMBL" id="JAQJAC010000006">
    <property type="protein sequence ID" value="KAJ5580703.1"/>
    <property type="molecule type" value="Genomic_DNA"/>
</dbReference>
<comment type="caution">
    <text evidence="3">The sequence shown here is derived from an EMBL/GenBank/DDBJ whole genome shotgun (WGS) entry which is preliminary data.</text>
</comment>
<organism evidence="3 4">
    <name type="scientific">Penicillium hetheringtonii</name>
    <dbReference type="NCBI Taxonomy" id="911720"/>
    <lineage>
        <taxon>Eukaryota</taxon>
        <taxon>Fungi</taxon>
        <taxon>Dikarya</taxon>
        <taxon>Ascomycota</taxon>
        <taxon>Pezizomycotina</taxon>
        <taxon>Eurotiomycetes</taxon>
        <taxon>Eurotiomycetidae</taxon>
        <taxon>Eurotiales</taxon>
        <taxon>Aspergillaceae</taxon>
        <taxon>Penicillium</taxon>
    </lineage>
</organism>
<feature type="compositionally biased region" description="Polar residues" evidence="1">
    <location>
        <begin position="67"/>
        <end position="85"/>
    </location>
</feature>
<dbReference type="PRINTS" id="PR01270">
    <property type="entry name" value="HDASUPER"/>
</dbReference>
<dbReference type="FunFam" id="3.40.800.20:FF:000011">
    <property type="entry name" value="Histone deacetylase HOS3"/>
    <property type="match status" value="1"/>
</dbReference>
<feature type="compositionally biased region" description="Polar residues" evidence="1">
    <location>
        <begin position="1032"/>
        <end position="1052"/>
    </location>
</feature>
<feature type="compositionally biased region" description="Polar residues" evidence="1">
    <location>
        <begin position="1072"/>
        <end position="1101"/>
    </location>
</feature>
<dbReference type="GO" id="GO:0010468">
    <property type="term" value="P:regulation of gene expression"/>
    <property type="evidence" value="ECO:0007669"/>
    <property type="project" value="UniProtKB-ARBA"/>
</dbReference>
<reference evidence="3 4" key="1">
    <citation type="journal article" date="2023" name="IMA Fungus">
        <title>Comparative genomic study of the Penicillium genus elucidates a diverse pangenome and 15 lateral gene transfer events.</title>
        <authorList>
            <person name="Petersen C."/>
            <person name="Sorensen T."/>
            <person name="Nielsen M.R."/>
            <person name="Sondergaard T.E."/>
            <person name="Sorensen J.L."/>
            <person name="Fitzpatrick D.A."/>
            <person name="Frisvad J.C."/>
            <person name="Nielsen K.L."/>
        </authorList>
    </citation>
    <scope>NUCLEOTIDE SEQUENCE [LARGE SCALE GENOMIC DNA]</scope>
    <source>
        <strain evidence="3 4">IBT 29057</strain>
    </source>
</reference>
<feature type="compositionally biased region" description="Basic and acidic residues" evidence="1">
    <location>
        <begin position="652"/>
        <end position="662"/>
    </location>
</feature>
<evidence type="ECO:0000313" key="4">
    <source>
        <dbReference type="Proteomes" id="UP001216150"/>
    </source>
</evidence>
<feature type="compositionally biased region" description="Basic and acidic residues" evidence="1">
    <location>
        <begin position="7"/>
        <end position="36"/>
    </location>
</feature>
<feature type="compositionally biased region" description="Polar residues" evidence="1">
    <location>
        <begin position="852"/>
        <end position="870"/>
    </location>
</feature>
<evidence type="ECO:0000259" key="2">
    <source>
        <dbReference type="Pfam" id="PF00850"/>
    </source>
</evidence>